<sequence length="454" mass="50435">MPFLHFHIPNTMARIHRRREIFRCGYSGGQPLGESSSTPSVSSDSKALSTDSPMACDKDSISEESLRSFIDGHLLFDLGEVTYESPAYHPEEEDFSATLGHEHELFLHYGEGIIYRDLPKRVRFVRCTLFDTFALVLAFRLFMDNAFKFSCCVASHPFEMSLLSHDGIWSLFFTYVARALRRPVLIRGFCPFYISSISFSIVARSHPFWLRESDCRPVFPLVWSTFRPTPFVEQSDLSDSNQDVVAHLTRRPRNMGSLDSKARNMVVISSNLVSSSEPLRASPGGFRGSPFVQSPSGALRVSCPSPLGEGQAPPINADAPPISDQVQEVALCKGLPLSVKLAMKLLYEALLGLHGVGVAVHSSERELVLLHTESTRLQGELIVAHQTIEEFQDTLAVKDAVMSEMVCMGFRQINLAEPSGVKKEPVSPTKLPPGFDPPTDESRESRDDRKNDGA</sequence>
<reference evidence="2" key="1">
    <citation type="submission" date="2020-09" db="EMBL/GenBank/DDBJ databases">
        <title>Genome-Enabled Discovery of Anthraquinone Biosynthesis in Senna tora.</title>
        <authorList>
            <person name="Kang S.-H."/>
            <person name="Pandey R.P."/>
            <person name="Lee C.-M."/>
            <person name="Sim J.-S."/>
            <person name="Jeong J.-T."/>
            <person name="Choi B.-S."/>
            <person name="Jung M."/>
            <person name="Ginzburg D."/>
            <person name="Zhao K."/>
            <person name="Won S.Y."/>
            <person name="Oh T.-J."/>
            <person name="Yu Y."/>
            <person name="Kim N.-H."/>
            <person name="Lee O.R."/>
            <person name="Lee T.-H."/>
            <person name="Bashyal P."/>
            <person name="Kim T.-S."/>
            <person name="Lee W.-H."/>
            <person name="Kawkins C."/>
            <person name="Kim C.-K."/>
            <person name="Kim J.S."/>
            <person name="Ahn B.O."/>
            <person name="Rhee S.Y."/>
            <person name="Sohng J.K."/>
        </authorList>
    </citation>
    <scope>NUCLEOTIDE SEQUENCE</scope>
    <source>
        <tissue evidence="2">Leaf</tissue>
    </source>
</reference>
<organism evidence="2 3">
    <name type="scientific">Senna tora</name>
    <dbReference type="NCBI Taxonomy" id="362788"/>
    <lineage>
        <taxon>Eukaryota</taxon>
        <taxon>Viridiplantae</taxon>
        <taxon>Streptophyta</taxon>
        <taxon>Embryophyta</taxon>
        <taxon>Tracheophyta</taxon>
        <taxon>Spermatophyta</taxon>
        <taxon>Magnoliopsida</taxon>
        <taxon>eudicotyledons</taxon>
        <taxon>Gunneridae</taxon>
        <taxon>Pentapetalae</taxon>
        <taxon>rosids</taxon>
        <taxon>fabids</taxon>
        <taxon>Fabales</taxon>
        <taxon>Fabaceae</taxon>
        <taxon>Caesalpinioideae</taxon>
        <taxon>Cassia clade</taxon>
        <taxon>Senna</taxon>
    </lineage>
</organism>
<evidence type="ECO:0000313" key="2">
    <source>
        <dbReference type="EMBL" id="KAF7823699.1"/>
    </source>
</evidence>
<comment type="caution">
    <text evidence="2">The sequence shown here is derived from an EMBL/GenBank/DDBJ whole genome shotgun (WGS) entry which is preliminary data.</text>
</comment>
<name>A0A834WNR0_9FABA</name>
<keyword evidence="3" id="KW-1185">Reference proteome</keyword>
<evidence type="ECO:0000313" key="3">
    <source>
        <dbReference type="Proteomes" id="UP000634136"/>
    </source>
</evidence>
<evidence type="ECO:0000256" key="1">
    <source>
        <dbReference type="SAM" id="MobiDB-lite"/>
    </source>
</evidence>
<dbReference type="EMBL" id="JAAIUW010000007">
    <property type="protein sequence ID" value="KAF7823699.1"/>
    <property type="molecule type" value="Genomic_DNA"/>
</dbReference>
<dbReference type="AlphaFoldDB" id="A0A834WNR0"/>
<protein>
    <submittedName>
        <fullName evidence="2">Uncharacterized protein</fullName>
    </submittedName>
</protein>
<feature type="compositionally biased region" description="Basic and acidic residues" evidence="1">
    <location>
        <begin position="440"/>
        <end position="454"/>
    </location>
</feature>
<gene>
    <name evidence="2" type="ORF">G2W53_021843</name>
</gene>
<accession>A0A834WNR0</accession>
<dbReference type="Proteomes" id="UP000634136">
    <property type="component" value="Unassembled WGS sequence"/>
</dbReference>
<feature type="region of interest" description="Disordered" evidence="1">
    <location>
        <begin position="30"/>
        <end position="55"/>
    </location>
</feature>
<feature type="region of interest" description="Disordered" evidence="1">
    <location>
        <begin position="418"/>
        <end position="454"/>
    </location>
</feature>
<proteinExistence type="predicted"/>
<feature type="compositionally biased region" description="Low complexity" evidence="1">
    <location>
        <begin position="35"/>
        <end position="45"/>
    </location>
</feature>